<name>A0AAE1EWL3_PETCI</name>
<evidence type="ECO:0000256" key="1">
    <source>
        <dbReference type="ARBA" id="ARBA00004245"/>
    </source>
</evidence>
<comment type="subcellular location">
    <subcellularLocation>
        <location evidence="1">Cytoplasm</location>
        <location evidence="1">Cytoskeleton</location>
    </subcellularLocation>
</comment>
<keyword evidence="6" id="KW-0175">Coiled coil</keyword>
<feature type="coiled-coil region" evidence="6">
    <location>
        <begin position="19"/>
        <end position="81"/>
    </location>
</feature>
<evidence type="ECO:0000256" key="3">
    <source>
        <dbReference type="ARBA" id="ARBA00022840"/>
    </source>
</evidence>
<dbReference type="Pfam" id="PF16796">
    <property type="entry name" value="Microtub_bd"/>
    <property type="match status" value="1"/>
</dbReference>
<keyword evidence="4" id="KW-0963">Cytoplasm</keyword>
<dbReference type="Gene3D" id="3.40.850.10">
    <property type="entry name" value="Kinesin motor domain"/>
    <property type="match status" value="1"/>
</dbReference>
<comment type="caution">
    <text evidence="5">Lacks conserved residue(s) required for the propagation of feature annotation.</text>
</comment>
<dbReference type="PANTHER" id="PTHR47972">
    <property type="entry name" value="KINESIN-LIKE PROTEIN KLP-3"/>
    <property type="match status" value="1"/>
</dbReference>
<dbReference type="EMBL" id="JAWQEG010004105">
    <property type="protein sequence ID" value="KAK3862995.1"/>
    <property type="molecule type" value="Genomic_DNA"/>
</dbReference>
<evidence type="ECO:0000313" key="9">
    <source>
        <dbReference type="Proteomes" id="UP001286313"/>
    </source>
</evidence>
<organism evidence="8 9">
    <name type="scientific">Petrolisthes cinctipes</name>
    <name type="common">Flat porcelain crab</name>
    <dbReference type="NCBI Taxonomy" id="88211"/>
    <lineage>
        <taxon>Eukaryota</taxon>
        <taxon>Metazoa</taxon>
        <taxon>Ecdysozoa</taxon>
        <taxon>Arthropoda</taxon>
        <taxon>Crustacea</taxon>
        <taxon>Multicrustacea</taxon>
        <taxon>Malacostraca</taxon>
        <taxon>Eumalacostraca</taxon>
        <taxon>Eucarida</taxon>
        <taxon>Decapoda</taxon>
        <taxon>Pleocyemata</taxon>
        <taxon>Anomura</taxon>
        <taxon>Galatheoidea</taxon>
        <taxon>Porcellanidae</taxon>
        <taxon>Petrolisthes</taxon>
    </lineage>
</organism>
<dbReference type="GO" id="GO:0005524">
    <property type="term" value="F:ATP binding"/>
    <property type="evidence" value="ECO:0007669"/>
    <property type="project" value="UniProtKB-KW"/>
</dbReference>
<dbReference type="GO" id="GO:0008017">
    <property type="term" value="F:microtubule binding"/>
    <property type="evidence" value="ECO:0007669"/>
    <property type="project" value="InterPro"/>
</dbReference>
<dbReference type="GO" id="GO:0015630">
    <property type="term" value="C:microtubule cytoskeleton"/>
    <property type="evidence" value="ECO:0007669"/>
    <property type="project" value="UniProtKB-ARBA"/>
</dbReference>
<dbReference type="GO" id="GO:0007018">
    <property type="term" value="P:microtubule-based movement"/>
    <property type="evidence" value="ECO:0007669"/>
    <property type="project" value="InterPro"/>
</dbReference>
<evidence type="ECO:0000256" key="2">
    <source>
        <dbReference type="ARBA" id="ARBA00022741"/>
    </source>
</evidence>
<evidence type="ECO:0000313" key="8">
    <source>
        <dbReference type="EMBL" id="KAK3862995.1"/>
    </source>
</evidence>
<comment type="caution">
    <text evidence="8">The sequence shown here is derived from an EMBL/GenBank/DDBJ whole genome shotgun (WGS) entry which is preliminary data.</text>
</comment>
<dbReference type="InterPro" id="IPR027640">
    <property type="entry name" value="Kinesin-like_fam"/>
</dbReference>
<feature type="domain" description="Kinesin motor" evidence="7">
    <location>
        <begin position="102"/>
        <end position="192"/>
    </location>
</feature>
<dbReference type="InterPro" id="IPR027417">
    <property type="entry name" value="P-loop_NTPase"/>
</dbReference>
<evidence type="ECO:0000256" key="4">
    <source>
        <dbReference type="ARBA" id="ARBA00023212"/>
    </source>
</evidence>
<evidence type="ECO:0000256" key="5">
    <source>
        <dbReference type="PROSITE-ProRule" id="PRU00283"/>
    </source>
</evidence>
<accession>A0AAE1EWL3</accession>
<reference evidence="8" key="1">
    <citation type="submission" date="2023-10" db="EMBL/GenBank/DDBJ databases">
        <title>Genome assemblies of two species of porcelain crab, Petrolisthes cinctipes and Petrolisthes manimaculis (Anomura: Porcellanidae).</title>
        <authorList>
            <person name="Angst P."/>
        </authorList>
    </citation>
    <scope>NUCLEOTIDE SEQUENCE</scope>
    <source>
        <strain evidence="8">PB745_01</strain>
        <tissue evidence="8">Gill</tissue>
    </source>
</reference>
<keyword evidence="3" id="KW-0067">ATP-binding</keyword>
<keyword evidence="4" id="KW-0206">Cytoskeleton</keyword>
<proteinExistence type="inferred from homology"/>
<sequence>MEYETTSLTRKVKAREADISTEEEEVAGLKKTLSNMTSQYAGIEVQLSSTKILLEERTKQVSGLMEEVEQLKATVTTLENKLTDSDTLRRKLHNLVQELKGNIRVFCRVRPLLDKEINNNGGSDVIHHISFMDDRTLELCKSADPNGSTMSGLKGRGGGTIEFSYDKVFQPSSTQAEIHSQFIKPNQNLYRL</sequence>
<keyword evidence="2" id="KW-0547">Nucleotide-binding</keyword>
<dbReference type="GO" id="GO:0003777">
    <property type="term" value="F:microtubule motor activity"/>
    <property type="evidence" value="ECO:0007669"/>
    <property type="project" value="InterPro"/>
</dbReference>
<dbReference type="InterPro" id="IPR036961">
    <property type="entry name" value="Kinesin_motor_dom_sf"/>
</dbReference>
<gene>
    <name evidence="8" type="ORF">Pcinc_031179</name>
</gene>
<dbReference type="InterPro" id="IPR031852">
    <property type="entry name" value="Vik1/Cik1_MT-bd"/>
</dbReference>
<evidence type="ECO:0000256" key="6">
    <source>
        <dbReference type="SAM" id="Coils"/>
    </source>
</evidence>
<dbReference type="Gene3D" id="1.10.287.1490">
    <property type="match status" value="1"/>
</dbReference>
<dbReference type="SUPFAM" id="SSF52540">
    <property type="entry name" value="P-loop containing nucleoside triphosphate hydrolases"/>
    <property type="match status" value="1"/>
</dbReference>
<dbReference type="AlphaFoldDB" id="A0AAE1EWL3"/>
<dbReference type="Proteomes" id="UP001286313">
    <property type="component" value="Unassembled WGS sequence"/>
</dbReference>
<comment type="similarity">
    <text evidence="5">Belongs to the TRAFAC class myosin-kinesin ATPase superfamily. Kinesin family.</text>
</comment>
<dbReference type="InterPro" id="IPR001752">
    <property type="entry name" value="Kinesin_motor_dom"/>
</dbReference>
<protein>
    <recommendedName>
        <fullName evidence="7">Kinesin motor domain-containing protein</fullName>
    </recommendedName>
</protein>
<evidence type="ECO:0000259" key="7">
    <source>
        <dbReference type="PROSITE" id="PS50067"/>
    </source>
</evidence>
<dbReference type="PROSITE" id="PS50067">
    <property type="entry name" value="KINESIN_MOTOR_2"/>
    <property type="match status" value="1"/>
</dbReference>
<keyword evidence="9" id="KW-1185">Reference proteome</keyword>